<gene>
    <name evidence="14" type="primary">LOC115876278</name>
</gene>
<dbReference type="OrthoDB" id="422220at2759"/>
<dbReference type="InterPro" id="IPR041190">
    <property type="entry name" value="Midasin_AAA_lid_5"/>
</dbReference>
<feature type="compositionally biased region" description="Basic and acidic residues" evidence="11">
    <location>
        <begin position="4448"/>
        <end position="4487"/>
    </location>
</feature>
<evidence type="ECO:0000256" key="8">
    <source>
        <dbReference type="ARBA" id="ARBA00023242"/>
    </source>
</evidence>
<evidence type="ECO:0000313" key="14">
    <source>
        <dbReference type="RefSeq" id="XP_030747856.1"/>
    </source>
</evidence>
<feature type="compositionally biased region" description="Acidic residues" evidence="11">
    <location>
        <begin position="4561"/>
        <end position="4571"/>
    </location>
</feature>
<evidence type="ECO:0000256" key="11">
    <source>
        <dbReference type="SAM" id="MobiDB-lite"/>
    </source>
</evidence>
<dbReference type="SMART" id="SM00382">
    <property type="entry name" value="AAA"/>
    <property type="match status" value="6"/>
</dbReference>
<dbReference type="Gene3D" id="3.40.50.300">
    <property type="entry name" value="P-loop containing nucleotide triphosphate hydrolases"/>
    <property type="match status" value="7"/>
</dbReference>
<feature type="compositionally biased region" description="Basic and acidic residues" evidence="11">
    <location>
        <begin position="4805"/>
        <end position="4815"/>
    </location>
</feature>
<keyword evidence="7 9" id="KW-0143">Chaperone</keyword>
<proteinExistence type="inferred from homology"/>
<keyword evidence="8 9" id="KW-0539">Nucleus</keyword>
<feature type="compositionally biased region" description="Basic and acidic residues" evidence="11">
    <location>
        <begin position="4330"/>
        <end position="4341"/>
    </location>
</feature>
<dbReference type="PIRSF" id="PIRSF010340">
    <property type="entry name" value="Midasin"/>
    <property type="match status" value="1"/>
</dbReference>
<evidence type="ECO:0000256" key="1">
    <source>
        <dbReference type="ARBA" id="ARBA00004604"/>
    </source>
</evidence>
<dbReference type="Pfam" id="PF21108">
    <property type="entry name" value="MDN1_4th"/>
    <property type="match status" value="1"/>
</dbReference>
<comment type="function">
    <text evidence="9">Nuclear chaperone required for maturation and nuclear export of pre-60S ribosome subunits.</text>
</comment>
<dbReference type="SMART" id="SM00327">
    <property type="entry name" value="VWA"/>
    <property type="match status" value="1"/>
</dbReference>
<dbReference type="Gene3D" id="3.40.50.410">
    <property type="entry name" value="von Willebrand factor, type A domain"/>
    <property type="match status" value="1"/>
</dbReference>
<dbReference type="GeneID" id="115876278"/>
<keyword evidence="10" id="KW-0175">Coiled coil</keyword>
<dbReference type="SUPFAM" id="SSF53300">
    <property type="entry name" value="vWA-like"/>
    <property type="match status" value="1"/>
</dbReference>
<dbReference type="InterPro" id="IPR036465">
    <property type="entry name" value="vWFA_dom_sf"/>
</dbReference>
<evidence type="ECO:0000256" key="7">
    <source>
        <dbReference type="ARBA" id="ARBA00023186"/>
    </source>
</evidence>
<dbReference type="KEGG" id="soy:115876278"/>
<keyword evidence="13" id="KW-1185">Reference proteome</keyword>
<dbReference type="GO" id="GO:0005730">
    <property type="term" value="C:nucleolus"/>
    <property type="evidence" value="ECO:0007669"/>
    <property type="project" value="UniProtKB-SubCell"/>
</dbReference>
<feature type="compositionally biased region" description="Acidic residues" evidence="11">
    <location>
        <begin position="4792"/>
        <end position="4804"/>
    </location>
</feature>
<dbReference type="InterPro" id="IPR002035">
    <property type="entry name" value="VWF_A"/>
</dbReference>
<keyword evidence="5 9" id="KW-0547">Nucleotide-binding</keyword>
<dbReference type="PROSITE" id="PS50234">
    <property type="entry name" value="VWFA"/>
    <property type="match status" value="1"/>
</dbReference>
<dbReference type="InterPro" id="IPR011704">
    <property type="entry name" value="ATPase_dyneun-rel_AAA"/>
</dbReference>
<feature type="domain" description="VWFA" evidence="12">
    <location>
        <begin position="4991"/>
        <end position="5186"/>
    </location>
</feature>
<dbReference type="InterPro" id="IPR040848">
    <property type="entry name" value="AAA_lid_7"/>
</dbReference>
<feature type="compositionally biased region" description="Basic and acidic residues" evidence="11">
    <location>
        <begin position="4776"/>
        <end position="4791"/>
    </location>
</feature>
<feature type="compositionally biased region" description="Acidic residues" evidence="11">
    <location>
        <begin position="4606"/>
        <end position="4625"/>
    </location>
</feature>
<dbReference type="FunFam" id="3.40.50.300:FF:000142">
    <property type="entry name" value="Midasin"/>
    <property type="match status" value="1"/>
</dbReference>
<feature type="compositionally biased region" description="Polar residues" evidence="11">
    <location>
        <begin position="4678"/>
        <end position="4701"/>
    </location>
</feature>
<dbReference type="FunFam" id="3.40.50.300:FF:000582">
    <property type="entry name" value="Midasin"/>
    <property type="match status" value="1"/>
</dbReference>
<evidence type="ECO:0000256" key="10">
    <source>
        <dbReference type="SAM" id="Coils"/>
    </source>
</evidence>
<reference evidence="14" key="1">
    <citation type="submission" date="2025-08" db="UniProtKB">
        <authorList>
            <consortium name="RefSeq"/>
        </authorList>
    </citation>
    <scope>IDENTIFICATION</scope>
    <source>
        <tissue evidence="14">Gonads</tissue>
    </source>
</reference>
<feature type="compositionally biased region" description="Polar residues" evidence="11">
    <location>
        <begin position="4647"/>
        <end position="4659"/>
    </location>
</feature>
<dbReference type="InterPro" id="IPR012099">
    <property type="entry name" value="Midasin"/>
</dbReference>
<feature type="compositionally biased region" description="Basic and acidic residues" evidence="11">
    <location>
        <begin position="4829"/>
        <end position="4844"/>
    </location>
</feature>
<feature type="compositionally biased region" description="Acidic residues" evidence="11">
    <location>
        <begin position="4423"/>
        <end position="4434"/>
    </location>
</feature>
<dbReference type="GO" id="GO:0005524">
    <property type="term" value="F:ATP binding"/>
    <property type="evidence" value="ECO:0007669"/>
    <property type="project" value="UniProtKB-KW"/>
</dbReference>
<dbReference type="Pfam" id="PF17867">
    <property type="entry name" value="AAA_lid_7"/>
    <property type="match status" value="3"/>
</dbReference>
<dbReference type="InterPro" id="IPR048617">
    <property type="entry name" value="MDN1_AAA_lid_4"/>
</dbReference>
<feature type="compositionally biased region" description="Acidic residues" evidence="11">
    <location>
        <begin position="4387"/>
        <end position="4404"/>
    </location>
</feature>
<dbReference type="Proteomes" id="UP000504635">
    <property type="component" value="Unplaced"/>
</dbReference>
<evidence type="ECO:0000256" key="9">
    <source>
        <dbReference type="PIRNR" id="PIRNR010340"/>
    </source>
</evidence>
<dbReference type="InterPro" id="IPR003593">
    <property type="entry name" value="AAA+_ATPase"/>
</dbReference>
<dbReference type="GO" id="GO:0030687">
    <property type="term" value="C:preribosome, large subunit precursor"/>
    <property type="evidence" value="ECO:0007669"/>
    <property type="project" value="TreeGrafter"/>
</dbReference>
<feature type="compositionally biased region" description="Acidic residues" evidence="11">
    <location>
        <begin position="4504"/>
        <end position="4524"/>
    </location>
</feature>
<dbReference type="RefSeq" id="XP_030747856.1">
    <property type="nucleotide sequence ID" value="XM_030891996.1"/>
</dbReference>
<dbReference type="PANTHER" id="PTHR48103:SF2">
    <property type="entry name" value="MIDASIN"/>
    <property type="match status" value="1"/>
</dbReference>
<dbReference type="FunFam" id="3.40.50.300:FF:002451">
    <property type="entry name" value="Midasin"/>
    <property type="match status" value="1"/>
</dbReference>
<comment type="similarity">
    <text evidence="3 9">Belongs to the midasin family.</text>
</comment>
<dbReference type="SUPFAM" id="SSF52540">
    <property type="entry name" value="P-loop containing nucleoside triphosphate hydrolases"/>
    <property type="match status" value="6"/>
</dbReference>
<dbReference type="GO" id="GO:0005654">
    <property type="term" value="C:nucleoplasm"/>
    <property type="evidence" value="ECO:0007669"/>
    <property type="project" value="UniProtKB-SubCell"/>
</dbReference>
<name>A0A6J2X9J0_SITOR</name>
<feature type="compositionally biased region" description="Acidic residues" evidence="11">
    <location>
        <begin position="4579"/>
        <end position="4595"/>
    </location>
</feature>
<feature type="compositionally biased region" description="Basic and acidic residues" evidence="11">
    <location>
        <begin position="4365"/>
        <end position="4386"/>
    </location>
</feature>
<dbReference type="Pfam" id="PF07728">
    <property type="entry name" value="AAA_5"/>
    <property type="match status" value="8"/>
</dbReference>
<feature type="region of interest" description="Disordered" evidence="11">
    <location>
        <begin position="4311"/>
        <end position="4844"/>
    </location>
</feature>
<feature type="compositionally biased region" description="Basic and acidic residues" evidence="11">
    <location>
        <begin position="4525"/>
        <end position="4550"/>
    </location>
</feature>
<sequence length="5196" mass="596154">MADNTLLYSKLKEFSKINEQFSVSFKIINSRKNLSGEERSHSLLDYIAREIFTVPQYFLSVTETFRSELPLLVVKALHFDEKCPFNFPRHVINSILLSKIVQIRPDIISHVLQYFESYPSPFDEDTKWSSKRTKLSPTENLIRDIDIVKACYYLLRCDPKFFRQKWMWSIFLKRYLFHKDYEVSWLAHHVMGIVLGMNETTLQSIILKNIPEECNVKFTVEFNSKSNSTQSSNDIPTLNQQPIIHKSPNTPKDVVNVAGVYISASNRPKKDLLLEVSSTLNNLRKIAVGLSSNKALCLQGPVGSGKTALIEHLAAKTGKKLGEDFIKIQLGDQTDSKMLLGTYRCTDIPGEFLWQPGVLTQAVIDGSWLLMEDIDLANMDIASVLTSLLENSALSVPGYRDLVPVKPGFKLIVTQRLIPTLTGYHKKHSGPLSLLDKQLLQIFIDPLTSDELKYILHAHYPKFDTISDRLINVFKLFSSESINILPTKKSGRLISTRDFFKWCSRAIIDYDVKSQESALKILQDAMDVFCCWIPDEKLSLNLSKEISAHLGIVEQKAEYFYKNYKPTMQLSSNSLTAGRASLSRDHTMYSRKDRLCFTRPASVMLERIMCCVKLKEPVLLVGETGTGKTSSVQFLASSLGKKLVVINMNQQSDSADLLGGFKPVDLKLIITPIKNEFYELFSDFFKIEPNKLYLSKIDFAFNNQRFKELVRLMQTSTVAAVRRLNEKMKESLDEGRLDKEKELLNRWENVRDKLRKLEIQVKQANALSFAFIEGSLVKAVQEGSWVLLDEINLANAETLECLSGLLEGNEGSLCLVERGDKKPIQRHPNFTLFACMNPATNVGKKDLPMGLRNRFTEFYVDELTEKSDLMLLVNSYLQALALKENEISRIVQFYLHIRAEMQTTLCDGLGHKPHFSLRSLCRALIIASKNPCGNFKRSLYEAFCLSFLTQLDSDSYRTVETMIAKYMIGDFKALKAVLRQPIPEPVEKGSKYLQFEGYWIKKGCLEANVPDDYILTESVRKNLKDLARIVSIGKLPVLLQGDTSVGKTSLIMYLAKSSGNKCVRINNHEHTDLQEYIGSYVANSTGKLVFREGVLVEAMRKGHWIILDELNLAPTDVLEALNRVLDDNRELFIPETQETVKADENFMLFATQNPPGTYGGRKTLSRAFRNRFVELHFNEIPPTELEVILHKRCAMPPSYAKRMISVMTDLQVRRRTSAAFAGKQGFITLRDLFRWGERYRLAQNTDKLHDWNQHLTDEGYLVLAGKVRKDDEKNEIVAALQKHWQRKVVIDNLFTLHEHTSSVTKHVLRKLETNSIKYPHIVWTLNMRKLAVLVAKAIEFNEPVLLIGETGGGKTTICQLIAENNGQELVSINCHMNTESSDFIGGLRPVREHSQENRLFEWIDGPLINAMRQGSVFLADEISLADDSVLERLNSLLEPERTLLLAEKGIDINNFNNSESITAHPSFCFIGTMNPGGDFGKKELSPALRNRFTEIWCDSHNSDEDLKKIIEKNLDLQDQFDFGSKITRFIEWFRGTEIGKRYTVSIRDILTWVNFINTVSQKISPLEAYFHGAYLVFLDSLGSGTTSTESLNVLQKFKQKCGEFLKKQIESNKNRILPENHEITLSDTEFGIKPFCIGLGGEKIQMEEFSFDAPTTMENTLSLLRGMQLNKAILLEGSPGVGKTSLVTALAKYTRHKIFRINLSDQTDVSDLFGADLPVEGGTGGQFSWRDGPFLQALKEGCWILLDELNLASQSVLEGLNACLDHRGEIFIPELGKTFHVKTGTRFFACQNPVKQGGSRRGLPKSFLNRFIQVYVTPFSSKDMEIILTKQFPNIPKNIIQKMIEFNYKLSGELSKYSFGTKGAPWECNLRDLTRWCEAILYHYNHNSTSNTKYFSPESTIQLIYIDRMRSESDKTRVREIFVEVFGCDIKGSQPVSYVNRGRVYFGDSSIDRSKTGPNEHVLEDREYLILRNQLGVLRSLSYCVNQNWLAILVGSSGVGKSSVVKTLANLAGKTLRTLPVTSAMDTTDILGGFEQTNYSRHLEEIAREAQKQTLAAVQHLLIDEKVTKASQLLEFWEEYLSINESKTNTMDEEVQFFLNKTTKLEKLLKELYMKCNSSSEGADILQLLERCTKIFNTVNNDKSLSAGGRFEWVNSILVKCLQEGDWLLVDNVNLCSAAVLDRLNSLLEPRGVLTVSERGTDDNGSLYEVRPHKDFRIFFTMDPKNGEISRAMRNRGVEIYMLQDFEPTDNLNNFDLKSLIHHEGLTNPKHLSFLIKIHEFISTLILSDKPTHLDILRCSSLISSQISQGISLTEAFCSTCIEIYYKTRSSSEFNCNNVLEVIQESINRCLNENLDNQDDLFSENVTMSTKNLPRWSEYEKTKHEVSLCVKTLEGFDKNTKNAVKNMKTRTETKTSYILGNTKILSKKDQLKSAKDLSIWSDLENTKLHNQIFEEINFYKVTNLLVSSFTLTGKDNIDYKTLYLKNLISQQEWHSIFERFSKISKFFDDKIGALPLDSRWINTDLQINENSIFEAVNYSFQVEIHKLRDSFELKHSGKNSIYQYLVASKKKTVPDIFKNAICTNYLTLRQEFLVYMRQLFVGFINNSQSEETFIKILELLTWRQALHTFLTCTGIPESGIKDPRSLSGKMDSLNLYYRWFYKYSVKEVSNSLGMSVTDTLNDIFSVINEEIDQNFTVCHKISRNFKKFNDIPDCLKHEWQLTAIQILDSYTDSDHVNILSYFINNNSQREELMKLKKEVYLGEEKSDLTNLKAFDVKEKSVLNLYEMQMIPLADCLVQIALLRVIQGDSFQCNNVLVPIDLNALLLIYNETGDRRLIHEVRRSFYSNALQSASVKYGKFFNEDEAKNVFLSVAGICPTLLYLHNKLFVRLNEDPVTLYNYKDVQYQRRYFSCLIWKNIYGFSDVQNDFVSLQQQLLQDATRSFFHKLKHALSINTHEQNITEIISQISDKNLQEHSRQISNTYNQLTPDESDDVNICHIADLHVLLGFTEAYLNSMLPNVDPVAKKAMKKNHIHSIINMLNQMGQSFELQNSLISNYKECIHPYYKAIKNRVKELEQKCEKYGENVTSGVKLYPYSYVIQQIKHAFNSVINEKLLKAILETNSLVNQLQKLSSMDKNLIVQTNNHVERLQTYLPSLERIFHELKMYRTSYPDILEPLLANIAQLRYGFNLKLYYVKRELVKYQHRVQSNIDLEKELVELLEVPCLNEKIKNFDEYIDSYSNGKINSSLDYILNHTESFIREKEKLRLLLCGIQEYYNLNIIKAKNSGVLDKESVNKFNELIRVFINLWNRQQEKEEKEQNEAENIYKIRTKCEDKSEEEQIDEELNDIFKNYHSLDFADLQTKPLEEDSTNKNIENVNIDSKIITENDIQFVINLHSMLLNDFVETEWINVELKQTPLPNLLMPLTVKFKLARLITDSYSSSFKYTTDSSLVSSLSVLVESSGSDRSQGVGNLSTKAISGDFYRDSNVEEVKGCHHVLIELKEKINELLVDWPDQPTLNTILTVIDRILHFDISSPISRFLTGFDILLEKCHEWEQVAHSGVSLIHFSPNLVQQIIGWRKTELNRWKDLLNSTFEDMKKPLKKWWIYVYNLMNQYVLEKKVSESELVDILQKFITKSTLVEFEGRLSILYTFHLHAVYLTKTKYTESLINILWNVYNYYKQFSNVVLQKIKDLRTPIEKKLKDYVKIVKWKDVSYWSIKETVDKSHKTLHKFVREYKEVLLQPVVSYLCNPTSTDISMETVGIWDRPQRQNPKSYHYTLDADSYLIKSPGKDIPYVTTARKISKETILATEYPELVKSLDGFVTDVIETSSHLRNLEVDSTLPKEKQVSQAKSILQQKHRALTELFQNLSKMGLSYKRGILNTKLKKSTECFTIKPINLSASFAHLVHNRLDEKILTIWDSCELYYYKCLTRYDLLEMALVNPAKDLGMQNIERCRGFAAEFLTYCQEQKEGLIKTTRSYYYLRNYSKKLHEICQNPDYVPVESITRIKNTLDSLTVVISQIKLVLNSCPTEETLDHQIIEIPVLQTKFRKIQYKNDDFWIKSMKNIDDINSAVSKIANHLQKIESYIPSTDCSVINLKYLPHNNRTQLIQHLGQLNNSLIDLKEQLYPVKITRSLDWIIELLAQIIEENNSENAIEESEISYETQIKNFTDSILISLQNLYKKYRDLPKKPEENLENDEEENIKENHLKVLIAKNLSQDVDMLDLKKILLESEEMVKFLLGGFKYASEQTRSSISHCIPLLDQVLQLSQYFITQQVCTYRTTCKLTSVVLSIFNDLASKGFCVPPDLEGEMDKEGVSKPSDGLGLGEGQGERDVSDRIESEDQLDDAQPAGQEKETSEDPDCKEEDKGIEMSEDFDSKLQDKKQDDEDNDDESDNSDAEEQMGETEKGADGVDQEIWGDKDENQEEDSEEQKEDDGKGGEKDGEDQLGAKDEETKDKSKQDKEKSKEQNNEAENPKEEINEMKEPEYNDEQIDPYHGNQPELPEPEAMDLPDDLQLDEGEEQDGEKPEDNPFDIDEMKELNEDQLDKPTEVPQNDKQNDEVEEFSSDDEDGPNKNEDNLEQGPEEDKENEEATNDEEKDRNDVSEALENEDDEDNKVENEESGLDENVTNQENVEAMEVDDAPATDKTQATNSENIKSNEPIDELCQEDKPDKEGVGQSQMEENETGHSVQTTAPQQVQGAGSEDEVKQKKEKPGISDSKRSLGDVTQPVQKKLKTIDTQSNSTNKDEMEDNTAEMYEHIENATEKSTTQVLDAATKEQAEEQNKAIEHGEDPEEPEETEDTSDLPKEDEKMDTDLAETQTEAPMKTDNNKEKNKTKKQHPEGEIMEDLKDIEIEGEIIQTSMAPRGNESFHHTQYDSLKENFYTKLTQEEMNAVRTEVEQQLSSWTTAPVCAEAELAWQRISSVTNSLAQDLSEQLRLVLEPTKASHLKGDFRTGRRINMRKIIPYIASQFRKDKIWLRRTKPSKREYQIVLAIDDSSSMADNHSKELAFESVALISKALSLLESGQLSVVGFGERTEVHHKLTDPFTETSGVNLLQKFQFDQTKTLIGRLLHFVTEMFEQSTVQTSVQNAKLLLIVSDGRGVFSEGESYVTQAVRKARLSNIFTVCVIVDSPENQKSIFDIRSSIFKEGQFCGFRDYMDAFPFPFYIILRDINTLPSVLSDALMQWFEMITSQ</sequence>
<dbReference type="PANTHER" id="PTHR48103">
    <property type="entry name" value="MIDASIN-RELATED"/>
    <property type="match status" value="1"/>
</dbReference>
<evidence type="ECO:0000256" key="2">
    <source>
        <dbReference type="ARBA" id="ARBA00004642"/>
    </source>
</evidence>
<evidence type="ECO:0000256" key="5">
    <source>
        <dbReference type="ARBA" id="ARBA00022741"/>
    </source>
</evidence>
<evidence type="ECO:0000256" key="3">
    <source>
        <dbReference type="ARBA" id="ARBA00007188"/>
    </source>
</evidence>
<comment type="subcellular location">
    <subcellularLocation>
        <location evidence="1">Nucleus</location>
        <location evidence="1">Nucleolus</location>
    </subcellularLocation>
    <subcellularLocation>
        <location evidence="2">Nucleus</location>
        <location evidence="2">Nucleoplasm</location>
    </subcellularLocation>
</comment>
<feature type="compositionally biased region" description="Basic and acidic residues" evidence="11">
    <location>
        <begin position="4706"/>
        <end position="4724"/>
    </location>
</feature>
<dbReference type="FunFam" id="3.40.50.300:FF:001384">
    <property type="entry name" value="Midasin"/>
    <property type="match status" value="1"/>
</dbReference>
<organism evidence="13 14">
    <name type="scientific">Sitophilus oryzae</name>
    <name type="common">Rice weevil</name>
    <name type="synonym">Curculio oryzae</name>
    <dbReference type="NCBI Taxonomy" id="7048"/>
    <lineage>
        <taxon>Eukaryota</taxon>
        <taxon>Metazoa</taxon>
        <taxon>Ecdysozoa</taxon>
        <taxon>Arthropoda</taxon>
        <taxon>Hexapoda</taxon>
        <taxon>Insecta</taxon>
        <taxon>Pterygota</taxon>
        <taxon>Neoptera</taxon>
        <taxon>Endopterygota</taxon>
        <taxon>Coleoptera</taxon>
        <taxon>Polyphaga</taxon>
        <taxon>Cucujiformia</taxon>
        <taxon>Curculionidae</taxon>
        <taxon>Dryophthorinae</taxon>
        <taxon>Sitophilus</taxon>
    </lineage>
</organism>
<dbReference type="Pfam" id="PF17865">
    <property type="entry name" value="AAA_lid_5"/>
    <property type="match status" value="1"/>
</dbReference>
<feature type="coiled-coil region" evidence="10">
    <location>
        <begin position="737"/>
        <end position="767"/>
    </location>
</feature>
<dbReference type="CDD" id="cd00009">
    <property type="entry name" value="AAA"/>
    <property type="match status" value="2"/>
</dbReference>
<keyword evidence="6 9" id="KW-0067">ATP-binding</keyword>
<dbReference type="GO" id="GO:0000055">
    <property type="term" value="P:ribosomal large subunit export from nucleus"/>
    <property type="evidence" value="ECO:0007669"/>
    <property type="project" value="TreeGrafter"/>
</dbReference>
<evidence type="ECO:0000256" key="4">
    <source>
        <dbReference type="ARBA" id="ARBA00017143"/>
    </source>
</evidence>
<evidence type="ECO:0000256" key="6">
    <source>
        <dbReference type="ARBA" id="ARBA00022840"/>
    </source>
</evidence>
<protein>
    <recommendedName>
        <fullName evidence="4 9">Midasin</fullName>
    </recommendedName>
</protein>
<evidence type="ECO:0000313" key="13">
    <source>
        <dbReference type="Proteomes" id="UP000504635"/>
    </source>
</evidence>
<dbReference type="GO" id="GO:0016887">
    <property type="term" value="F:ATP hydrolysis activity"/>
    <property type="evidence" value="ECO:0007669"/>
    <property type="project" value="InterPro"/>
</dbReference>
<dbReference type="InterPro" id="IPR027417">
    <property type="entry name" value="P-loop_NTPase"/>
</dbReference>
<dbReference type="FunFam" id="3.40.50.410:FF:000028">
    <property type="entry name" value="Midasin"/>
    <property type="match status" value="1"/>
</dbReference>
<evidence type="ECO:0000259" key="12">
    <source>
        <dbReference type="PROSITE" id="PS50234"/>
    </source>
</evidence>
<dbReference type="Pfam" id="PF00092">
    <property type="entry name" value="VWA"/>
    <property type="match status" value="1"/>
</dbReference>
<dbReference type="GO" id="GO:0000027">
    <property type="term" value="P:ribosomal large subunit assembly"/>
    <property type="evidence" value="ECO:0007669"/>
    <property type="project" value="InterPro"/>
</dbReference>
<accession>A0A6J2X9J0</accession>